<keyword evidence="6" id="KW-0812">Transmembrane</keyword>
<feature type="transmembrane region" description="Helical" evidence="6">
    <location>
        <begin position="12"/>
        <end position="30"/>
    </location>
</feature>
<feature type="transmembrane region" description="Helical" evidence="6">
    <location>
        <begin position="51"/>
        <end position="71"/>
    </location>
</feature>
<comment type="catalytic activity">
    <reaction evidence="1 6">
        <text>Cleavage of hydrophobic, N-terminal signal or leader sequences from secreted and periplasmic proteins.</text>
        <dbReference type="EC" id="3.4.21.89"/>
    </reaction>
</comment>
<dbReference type="InterPro" id="IPR019533">
    <property type="entry name" value="Peptidase_S26"/>
</dbReference>
<dbReference type="SUPFAM" id="SSF51306">
    <property type="entry name" value="LexA/Signal peptidase"/>
    <property type="match status" value="2"/>
</dbReference>
<comment type="similarity">
    <text evidence="3 6">Belongs to the peptidase S26 family.</text>
</comment>
<dbReference type="Pfam" id="PF10502">
    <property type="entry name" value="Peptidase_S26"/>
    <property type="match status" value="2"/>
</dbReference>
<sequence>MPTSNITETLANLSITWILGMIAIATFLRVTLVRNSSPLARSSAEFLESGIIAIALVFLILRPFVVQAYFIPSPSMEPTLLGENGSGDRILVNKLDYRLRSPQRDNVVVFIPPAAATEGSPDEPSGAPINYIKRLIGAPGDVIQTTAGRVYINGAPYTHSDIREKFAQAGLFGDEAKQESQMDPQYDSQANYHVRFRPDAVLINDQPVPKSRVAEIITGFSGASVRIEPGVTRRNGVRLDEPFTAEDPDYDLQLLNGQSLKRDGANCRLNGVSISNDDYNRMAATPPGRVPPGCFFMMGDNRNDSKDSTEWGPLDGNRVVGKAQFIFWPLSRLRAIQ</sequence>
<evidence type="ECO:0000256" key="2">
    <source>
        <dbReference type="ARBA" id="ARBA00004401"/>
    </source>
</evidence>
<dbReference type="Gene3D" id="2.10.109.10">
    <property type="entry name" value="Umud Fragment, subunit A"/>
    <property type="match status" value="2"/>
</dbReference>
<dbReference type="PANTHER" id="PTHR43390">
    <property type="entry name" value="SIGNAL PEPTIDASE I"/>
    <property type="match status" value="1"/>
</dbReference>
<comment type="caution">
    <text evidence="6">Lacks conserved residue(s) required for the propagation of feature annotation.</text>
</comment>
<evidence type="ECO:0000313" key="8">
    <source>
        <dbReference type="Proteomes" id="UP000287394"/>
    </source>
</evidence>
<dbReference type="PRINTS" id="PR00727">
    <property type="entry name" value="LEADERPTASE"/>
</dbReference>
<dbReference type="PANTHER" id="PTHR43390:SF1">
    <property type="entry name" value="CHLOROPLAST PROCESSING PEPTIDASE"/>
    <property type="match status" value="1"/>
</dbReference>
<dbReference type="InterPro" id="IPR019758">
    <property type="entry name" value="Pept_S26A_signal_pept_1_CS"/>
</dbReference>
<evidence type="ECO:0000256" key="5">
    <source>
        <dbReference type="ARBA" id="ARBA00022801"/>
    </source>
</evidence>
<dbReference type="KEGG" id="ccot:CCAX7_44600"/>
<dbReference type="AlphaFoldDB" id="A0A402CX38"/>
<dbReference type="OrthoDB" id="9802919at2"/>
<keyword evidence="5 6" id="KW-0378">Hydrolase</keyword>
<evidence type="ECO:0000256" key="4">
    <source>
        <dbReference type="ARBA" id="ARBA00013208"/>
    </source>
</evidence>
<evidence type="ECO:0000313" key="7">
    <source>
        <dbReference type="EMBL" id="BDI32409.1"/>
    </source>
</evidence>
<dbReference type="CDD" id="cd06530">
    <property type="entry name" value="S26_SPase_I"/>
    <property type="match status" value="2"/>
</dbReference>
<keyword evidence="6" id="KW-1133">Transmembrane helix</keyword>
<reference evidence="7 8" key="1">
    <citation type="journal article" date="2019" name="Int. J. Syst. Evol. Microbiol.">
        <title>Capsulimonas corticalis gen. nov., sp. nov., an aerobic capsulated bacterium, of a novel bacterial order, Capsulimonadales ord. nov., of the class Armatimonadia of the phylum Armatimonadetes.</title>
        <authorList>
            <person name="Li J."/>
            <person name="Kudo C."/>
            <person name="Tonouchi A."/>
        </authorList>
    </citation>
    <scope>NUCLEOTIDE SEQUENCE [LARGE SCALE GENOMIC DNA]</scope>
    <source>
        <strain evidence="7 8">AX-7</strain>
    </source>
</reference>
<keyword evidence="6" id="KW-0472">Membrane</keyword>
<dbReference type="RefSeq" id="WP_119321911.1">
    <property type="nucleotide sequence ID" value="NZ_AP025739.1"/>
</dbReference>
<dbReference type="NCBIfam" id="TIGR02227">
    <property type="entry name" value="sigpep_I_bact"/>
    <property type="match status" value="2"/>
</dbReference>
<dbReference type="InterPro" id="IPR000223">
    <property type="entry name" value="Pept_S26A_signal_pept_1"/>
</dbReference>
<dbReference type="Proteomes" id="UP000287394">
    <property type="component" value="Chromosome"/>
</dbReference>
<name>A0A402CX38_9BACT</name>
<dbReference type="GO" id="GO:0009003">
    <property type="term" value="F:signal peptidase activity"/>
    <property type="evidence" value="ECO:0007669"/>
    <property type="project" value="UniProtKB-EC"/>
</dbReference>
<dbReference type="EMBL" id="AP025739">
    <property type="protein sequence ID" value="BDI32409.1"/>
    <property type="molecule type" value="Genomic_DNA"/>
</dbReference>
<gene>
    <name evidence="7" type="ORF">CCAX7_44600</name>
</gene>
<keyword evidence="8" id="KW-1185">Reference proteome</keyword>
<dbReference type="InterPro" id="IPR036286">
    <property type="entry name" value="LexA/Signal_pep-like_sf"/>
</dbReference>
<keyword evidence="6" id="KW-0645">Protease</keyword>
<proteinExistence type="inferred from homology"/>
<evidence type="ECO:0000256" key="3">
    <source>
        <dbReference type="ARBA" id="ARBA00009370"/>
    </source>
</evidence>
<comment type="subcellular location">
    <subcellularLocation>
        <location evidence="2">Cell membrane</location>
        <topology evidence="2">Single-pass type II membrane protein</topology>
    </subcellularLocation>
    <subcellularLocation>
        <location evidence="6">Membrane</location>
        <topology evidence="6">Single-pass type II membrane protein</topology>
    </subcellularLocation>
</comment>
<protein>
    <recommendedName>
        <fullName evidence="4 6">Signal peptidase I</fullName>
        <ecNumber evidence="4 6">3.4.21.89</ecNumber>
    </recommendedName>
</protein>
<evidence type="ECO:0000256" key="1">
    <source>
        <dbReference type="ARBA" id="ARBA00000677"/>
    </source>
</evidence>
<dbReference type="GO" id="GO:0006465">
    <property type="term" value="P:signal peptide processing"/>
    <property type="evidence" value="ECO:0007669"/>
    <property type="project" value="InterPro"/>
</dbReference>
<dbReference type="PROSITE" id="PS00761">
    <property type="entry name" value="SPASE_I_3"/>
    <property type="match status" value="1"/>
</dbReference>
<dbReference type="EC" id="3.4.21.89" evidence="4 6"/>
<dbReference type="FunCoup" id="A0A402CX38">
    <property type="interactions" value="437"/>
</dbReference>
<organism evidence="7 8">
    <name type="scientific">Capsulimonas corticalis</name>
    <dbReference type="NCBI Taxonomy" id="2219043"/>
    <lineage>
        <taxon>Bacteria</taxon>
        <taxon>Bacillati</taxon>
        <taxon>Armatimonadota</taxon>
        <taxon>Armatimonadia</taxon>
        <taxon>Capsulimonadales</taxon>
        <taxon>Capsulimonadaceae</taxon>
        <taxon>Capsulimonas</taxon>
    </lineage>
</organism>
<dbReference type="GO" id="GO:0005886">
    <property type="term" value="C:plasma membrane"/>
    <property type="evidence" value="ECO:0007669"/>
    <property type="project" value="UniProtKB-SubCell"/>
</dbReference>
<accession>A0A402CX38</accession>
<evidence type="ECO:0000256" key="6">
    <source>
        <dbReference type="RuleBase" id="RU362042"/>
    </source>
</evidence>
<dbReference type="GO" id="GO:0004252">
    <property type="term" value="F:serine-type endopeptidase activity"/>
    <property type="evidence" value="ECO:0007669"/>
    <property type="project" value="InterPro"/>
</dbReference>